<evidence type="ECO:0000313" key="2">
    <source>
        <dbReference type="EMBL" id="KAK6507847.1"/>
    </source>
</evidence>
<dbReference type="EMBL" id="JAVHJL010000003">
    <property type="protein sequence ID" value="KAK6507847.1"/>
    <property type="molecule type" value="Genomic_DNA"/>
</dbReference>
<proteinExistence type="predicted"/>
<name>A0AAV9WHT5_9PEZI</name>
<protein>
    <submittedName>
        <fullName evidence="2">Uncharacterized protein</fullName>
    </submittedName>
</protein>
<sequence>MALLDMASPHLSLNVGSGGTTSALRQIQDMDDQVYEEYQRMWADHGINSLQHSEDLLADIMDSLGFNLLDQEAQPDAILNSGANATMDDELTHQQEPILRTKYLLHVSRSPETPSEYEEPGTKRFRFNNFDEFESGFENWMSSQFVDPQFAWDKSIFYKDLRKASLCSLEAVIADIQATLAHYQVFDAALYLRLRDDSAHSRRLKGKARVSESGCNRSTASTTYTGPEGVDVSQHGLSAT</sequence>
<feature type="region of interest" description="Disordered" evidence="1">
    <location>
        <begin position="203"/>
        <end position="240"/>
    </location>
</feature>
<evidence type="ECO:0000256" key="1">
    <source>
        <dbReference type="SAM" id="MobiDB-lite"/>
    </source>
</evidence>
<dbReference type="Proteomes" id="UP001370758">
    <property type="component" value="Unassembled WGS sequence"/>
</dbReference>
<accession>A0AAV9WHT5</accession>
<comment type="caution">
    <text evidence="2">The sequence shown here is derived from an EMBL/GenBank/DDBJ whole genome shotgun (WGS) entry which is preliminary data.</text>
</comment>
<organism evidence="2 3">
    <name type="scientific">Arthrobotrys musiformis</name>
    <dbReference type="NCBI Taxonomy" id="47236"/>
    <lineage>
        <taxon>Eukaryota</taxon>
        <taxon>Fungi</taxon>
        <taxon>Dikarya</taxon>
        <taxon>Ascomycota</taxon>
        <taxon>Pezizomycotina</taxon>
        <taxon>Orbiliomycetes</taxon>
        <taxon>Orbiliales</taxon>
        <taxon>Orbiliaceae</taxon>
        <taxon>Arthrobotrys</taxon>
    </lineage>
</organism>
<evidence type="ECO:0000313" key="3">
    <source>
        <dbReference type="Proteomes" id="UP001370758"/>
    </source>
</evidence>
<feature type="compositionally biased region" description="Polar residues" evidence="1">
    <location>
        <begin position="213"/>
        <end position="225"/>
    </location>
</feature>
<gene>
    <name evidence="2" type="ORF">TWF481_006269</name>
</gene>
<dbReference type="AlphaFoldDB" id="A0AAV9WHT5"/>
<keyword evidence="3" id="KW-1185">Reference proteome</keyword>
<reference evidence="2 3" key="1">
    <citation type="submission" date="2023-08" db="EMBL/GenBank/DDBJ databases">
        <authorList>
            <person name="Palmer J.M."/>
        </authorList>
    </citation>
    <scope>NUCLEOTIDE SEQUENCE [LARGE SCALE GENOMIC DNA]</scope>
    <source>
        <strain evidence="2 3">TWF481</strain>
    </source>
</reference>